<dbReference type="AlphaFoldDB" id="A0AAN2FBY0"/>
<accession>A0AAN2FBY0</accession>
<dbReference type="InterPro" id="IPR027417">
    <property type="entry name" value="P-loop_NTPase"/>
</dbReference>
<dbReference type="GO" id="GO:0005524">
    <property type="term" value="F:ATP binding"/>
    <property type="evidence" value="ECO:0007669"/>
    <property type="project" value="InterPro"/>
</dbReference>
<name>A0AAN2FBY0_ENTAG</name>
<dbReference type="SUPFAM" id="SSF52540">
    <property type="entry name" value="P-loop containing nucleoside triphosphate hydrolases"/>
    <property type="match status" value="1"/>
</dbReference>
<dbReference type="Gene3D" id="3.40.50.300">
    <property type="entry name" value="P-loop containing nucleotide triphosphate hydrolases"/>
    <property type="match status" value="1"/>
</dbReference>
<evidence type="ECO:0000313" key="2">
    <source>
        <dbReference type="EMBL" id="CAH6262662.1"/>
    </source>
</evidence>
<reference evidence="2" key="1">
    <citation type="submission" date="2022-05" db="EMBL/GenBank/DDBJ databases">
        <authorList>
            <person name="Pothier F. J."/>
        </authorList>
    </citation>
    <scope>NUCLEOTIDE SEQUENCE</scope>
    <source>
        <strain evidence="2">DAPP-PG734</strain>
    </source>
</reference>
<dbReference type="InterPro" id="IPR051396">
    <property type="entry name" value="Bact_Antivir_Def_Nuclease"/>
</dbReference>
<proteinExistence type="predicted"/>
<dbReference type="RefSeq" id="WP_072006697.1">
    <property type="nucleotide sequence ID" value="NZ_JNVA01000013.1"/>
</dbReference>
<dbReference type="EMBL" id="OW970315">
    <property type="protein sequence ID" value="CAH6262662.1"/>
    <property type="molecule type" value="Genomic_DNA"/>
</dbReference>
<evidence type="ECO:0000259" key="1">
    <source>
        <dbReference type="Pfam" id="PF13304"/>
    </source>
</evidence>
<dbReference type="InterPro" id="IPR003959">
    <property type="entry name" value="ATPase_AAA_core"/>
</dbReference>
<evidence type="ECO:0000313" key="3">
    <source>
        <dbReference type="Proteomes" id="UP001158961"/>
    </source>
</evidence>
<organism evidence="2 3">
    <name type="scientific">Enterobacter agglomerans</name>
    <name type="common">Erwinia herbicola</name>
    <name type="synonym">Pantoea agglomerans</name>
    <dbReference type="NCBI Taxonomy" id="549"/>
    <lineage>
        <taxon>Bacteria</taxon>
        <taxon>Pseudomonadati</taxon>
        <taxon>Pseudomonadota</taxon>
        <taxon>Gammaproteobacteria</taxon>
        <taxon>Enterobacterales</taxon>
        <taxon>Erwiniaceae</taxon>
        <taxon>Pantoea</taxon>
        <taxon>Pantoea agglomerans group</taxon>
    </lineage>
</organism>
<sequence length="500" mass="57108">MSFRLENVSFHGKTEFEAKDISFTREGQTISKGDNYYTVIIGNNGIGKSRLLGNIVRLFYNFKRGRIAKTFPYFTCRYNFNGSEFSINRTEGMRWDSDFYSSLPCPERIFAITNSISDSFPNDISMTPLLFRPNDNEINYHKESYLYFGSRGRANNASSYALVNKCFDVFFDSKVNKVHQDKFCRLFNFMEYEPSFKVKYSLKHPYHEEENNGNVIDAMRSELERVDQRSVSGRASYSSEMSLKRIRHILDNIEDEDLDELNLLYRSGIENEDGEIELNINFLGTLKNIVFQQRKYKLLGVLYDAGLLNKRAISFTKKNGSTFSFLKASSGEAGLIAMFMGLIPVLKNNSLIVIDEPELSLHPSWQFRYIELLDAMLNELKSCHVVIASHSHFILSDIPADRSCVITLKEGEGNLILSEEIKEETHGSSAEDILLNVFKLPTTRNYYLSSIVTKALELVAAGQKNSGEFKEIIIKISEIKNNLRGDDPLSKVIENLISIG</sequence>
<gene>
    <name evidence="2" type="ORF">DAPPPG734_08565</name>
</gene>
<dbReference type="Pfam" id="PF13304">
    <property type="entry name" value="AAA_21"/>
    <property type="match status" value="1"/>
</dbReference>
<dbReference type="GO" id="GO:0016887">
    <property type="term" value="F:ATP hydrolysis activity"/>
    <property type="evidence" value="ECO:0007669"/>
    <property type="project" value="InterPro"/>
</dbReference>
<dbReference type="PANTHER" id="PTHR43581:SF2">
    <property type="entry name" value="EXCINUCLEASE ATPASE SUBUNIT"/>
    <property type="match status" value="1"/>
</dbReference>
<dbReference type="Proteomes" id="UP001158961">
    <property type="component" value="Chromosome"/>
</dbReference>
<dbReference type="PANTHER" id="PTHR43581">
    <property type="entry name" value="ATP/GTP PHOSPHATASE"/>
    <property type="match status" value="1"/>
</dbReference>
<feature type="domain" description="ATPase AAA-type core" evidence="1">
    <location>
        <begin position="279"/>
        <end position="395"/>
    </location>
</feature>
<protein>
    <submittedName>
        <fullName evidence="2">AAA family ATPase</fullName>
    </submittedName>
</protein>